<evidence type="ECO:0000313" key="1">
    <source>
        <dbReference type="EMBL" id="KAF7482435.1"/>
    </source>
</evidence>
<dbReference type="EMBL" id="CABDUW010000067">
    <property type="protein sequence ID" value="VTJ56561.1"/>
    <property type="molecule type" value="Genomic_DNA"/>
</dbReference>
<reference evidence="1" key="2">
    <citation type="submission" date="2020-08" db="EMBL/GenBank/DDBJ databases">
        <authorList>
            <person name="Shumante A."/>
            <person name="Zimin A.V."/>
            <person name="Puiu D."/>
            <person name="Salzberg S.L."/>
        </authorList>
    </citation>
    <scope>NUCLEOTIDE SEQUENCE</scope>
    <source>
        <strain evidence="1">WC2-LM</strain>
        <tissue evidence="1">Liver</tissue>
    </source>
</reference>
<keyword evidence="3" id="KW-1185">Reference proteome</keyword>
<reference evidence="2 3" key="1">
    <citation type="submission" date="2019-04" db="EMBL/GenBank/DDBJ databases">
        <authorList>
            <person name="Alioto T."/>
            <person name="Alioto T."/>
        </authorList>
    </citation>
    <scope>NUCLEOTIDE SEQUENCE [LARGE SCALE GENOMIC DNA]</scope>
</reference>
<accession>A0A5E4AIE2</accession>
<dbReference type="AlphaFoldDB" id="A0A5E4AIE2"/>
<dbReference type="EMBL" id="WJEC01000566">
    <property type="protein sequence ID" value="KAF7482435.1"/>
    <property type="molecule type" value="Genomic_DNA"/>
</dbReference>
<dbReference type="Proteomes" id="UP000662637">
    <property type="component" value="Unassembled WGS sequence"/>
</dbReference>
<name>A0A5E4AIE2_MARMO</name>
<protein>
    <submittedName>
        <fullName evidence="2">Uncharacterized protein</fullName>
    </submittedName>
</protein>
<sequence length="102" mass="10392">MLGTMVPALPCSQKPDVTQAYSLILPLLSPTDVPHGVSVPDAVFSSQSRRAPSLPCHLGASGQSVPPQDPCLVDRQGVCMGVHAAGRGCAECPASVGFAPAQ</sequence>
<gene>
    <name evidence="1" type="ORF">GHT09_006199</name>
    <name evidence="2" type="ORF">MONAX_5E021267</name>
</gene>
<proteinExistence type="predicted"/>
<dbReference type="Proteomes" id="UP000335636">
    <property type="component" value="Unassembled WGS sequence"/>
</dbReference>
<organism evidence="2 3">
    <name type="scientific">Marmota monax</name>
    <name type="common">Woodchuck</name>
    <dbReference type="NCBI Taxonomy" id="9995"/>
    <lineage>
        <taxon>Eukaryota</taxon>
        <taxon>Metazoa</taxon>
        <taxon>Chordata</taxon>
        <taxon>Craniata</taxon>
        <taxon>Vertebrata</taxon>
        <taxon>Euteleostomi</taxon>
        <taxon>Mammalia</taxon>
        <taxon>Eutheria</taxon>
        <taxon>Euarchontoglires</taxon>
        <taxon>Glires</taxon>
        <taxon>Rodentia</taxon>
        <taxon>Sciuromorpha</taxon>
        <taxon>Sciuridae</taxon>
        <taxon>Xerinae</taxon>
        <taxon>Marmotini</taxon>
        <taxon>Marmota</taxon>
    </lineage>
</organism>
<evidence type="ECO:0000313" key="3">
    <source>
        <dbReference type="Proteomes" id="UP000335636"/>
    </source>
</evidence>
<evidence type="ECO:0000313" key="2">
    <source>
        <dbReference type="EMBL" id="VTJ56561.1"/>
    </source>
</evidence>